<evidence type="ECO:0000313" key="2">
    <source>
        <dbReference type="EMBL" id="OKP11576.1"/>
    </source>
</evidence>
<protein>
    <submittedName>
        <fullName evidence="2">Phosphinothricin N-acetyltransferase</fullName>
    </submittedName>
</protein>
<keyword evidence="3" id="KW-1185">Reference proteome</keyword>
<dbReference type="Pfam" id="PF00583">
    <property type="entry name" value="Acetyltransf_1"/>
    <property type="match status" value="1"/>
</dbReference>
<dbReference type="OrthoDB" id="2129362at2759"/>
<accession>A0A1Q5UGI4</accession>
<dbReference type="SUPFAM" id="SSF55729">
    <property type="entry name" value="Acyl-CoA N-acyltransferases (Nat)"/>
    <property type="match status" value="2"/>
</dbReference>
<keyword evidence="2" id="KW-0808">Transferase</keyword>
<reference evidence="2 3" key="1">
    <citation type="submission" date="2016-10" db="EMBL/GenBank/DDBJ databases">
        <title>Genome sequence of the ascomycete fungus Penicillium subrubescens.</title>
        <authorList>
            <person name="De Vries R.P."/>
            <person name="Peng M."/>
            <person name="Dilokpimol A."/>
            <person name="Hilden K."/>
            <person name="Makela M.R."/>
            <person name="Grigoriev I."/>
            <person name="Riley R."/>
            <person name="Granchi Z."/>
        </authorList>
    </citation>
    <scope>NUCLEOTIDE SEQUENCE [LARGE SCALE GENOMIC DNA]</scope>
    <source>
        <strain evidence="2 3">CBS 132785</strain>
    </source>
</reference>
<dbReference type="InterPro" id="IPR016181">
    <property type="entry name" value="Acyl_CoA_acyltransferase"/>
</dbReference>
<proteinExistence type="predicted"/>
<dbReference type="InterPro" id="IPR000182">
    <property type="entry name" value="GNAT_dom"/>
</dbReference>
<gene>
    <name evidence="2" type="ORF">PENSUB_2878</name>
</gene>
<dbReference type="PROSITE" id="PS51186">
    <property type="entry name" value="GNAT"/>
    <property type="match status" value="1"/>
</dbReference>
<dbReference type="Gene3D" id="3.40.630.30">
    <property type="match status" value="1"/>
</dbReference>
<comment type="caution">
    <text evidence="2">The sequence shown here is derived from an EMBL/GenBank/DDBJ whole genome shotgun (WGS) entry which is preliminary data.</text>
</comment>
<evidence type="ECO:0000313" key="3">
    <source>
        <dbReference type="Proteomes" id="UP000186955"/>
    </source>
</evidence>
<organism evidence="2 3">
    <name type="scientific">Penicillium subrubescens</name>
    <dbReference type="NCBI Taxonomy" id="1316194"/>
    <lineage>
        <taxon>Eukaryota</taxon>
        <taxon>Fungi</taxon>
        <taxon>Dikarya</taxon>
        <taxon>Ascomycota</taxon>
        <taxon>Pezizomycotina</taxon>
        <taxon>Eurotiomycetes</taxon>
        <taxon>Eurotiomycetidae</taxon>
        <taxon>Eurotiales</taxon>
        <taxon>Aspergillaceae</taxon>
        <taxon>Penicillium</taxon>
    </lineage>
</organism>
<feature type="domain" description="N-acetyltransferase" evidence="1">
    <location>
        <begin position="2"/>
        <end position="207"/>
    </location>
</feature>
<dbReference type="CDD" id="cd04301">
    <property type="entry name" value="NAT_SF"/>
    <property type="match status" value="1"/>
</dbReference>
<dbReference type="Proteomes" id="UP000186955">
    <property type="component" value="Unassembled WGS sequence"/>
</dbReference>
<dbReference type="STRING" id="1316194.A0A1Q5UGI4"/>
<sequence>MVSYRPARLEDLAQIRTINTHYILNTSLTFVRTPPPFESYIAKLNDLNTRGLPYIVALDDEQRADDGHALVLGYASLSPFRPQMVSYAPTVELTLFIHPDYQSRAIGSALLAQFLGSVETGQVWHTCEGMGGQIELSDQNDENASASATQVRNVIAVMAVDPEGKGQGEALRTWYLKRGFEECGRMRKVGFKRGHWIDTVWLQYSMPE</sequence>
<dbReference type="GO" id="GO:0016747">
    <property type="term" value="F:acyltransferase activity, transferring groups other than amino-acyl groups"/>
    <property type="evidence" value="ECO:0007669"/>
    <property type="project" value="InterPro"/>
</dbReference>
<name>A0A1Q5UGI4_9EURO</name>
<dbReference type="EMBL" id="MNBE01000276">
    <property type="protein sequence ID" value="OKP11576.1"/>
    <property type="molecule type" value="Genomic_DNA"/>
</dbReference>
<dbReference type="AlphaFoldDB" id="A0A1Q5UGI4"/>
<evidence type="ECO:0000259" key="1">
    <source>
        <dbReference type="PROSITE" id="PS51186"/>
    </source>
</evidence>